<keyword evidence="4" id="KW-1185">Reference proteome</keyword>
<dbReference type="SUPFAM" id="SSF53720">
    <property type="entry name" value="ALDH-like"/>
    <property type="match status" value="1"/>
</dbReference>
<name>A0A2S3W2W1_9PROT</name>
<evidence type="ECO:0000313" key="4">
    <source>
        <dbReference type="Proteomes" id="UP000237344"/>
    </source>
</evidence>
<dbReference type="RefSeq" id="WP_110095110.1">
    <property type="nucleotide sequence ID" value="NZ_NKUE01000016.1"/>
</dbReference>
<dbReference type="Pfam" id="PF00171">
    <property type="entry name" value="Aldedh"/>
    <property type="match status" value="1"/>
</dbReference>
<reference evidence="3 4" key="1">
    <citation type="submission" date="2018-01" db="EMBL/GenBank/DDBJ databases">
        <title>Draft Genome Sequence of Komagataeibacter maltaceti LMG 1529, a Vinegar Producing Acetic Acid Bacterium Isolated from Malt Vinegar Brewery Acetifiers.</title>
        <authorList>
            <person name="Zhang Q."/>
            <person name="Hollensteiner J."/>
            <person name="Poehlein A."/>
            <person name="Daniel R."/>
        </authorList>
    </citation>
    <scope>NUCLEOTIDE SEQUENCE [LARGE SCALE GENOMIC DNA]</scope>
    <source>
        <strain evidence="3 4">LMG 1529</strain>
    </source>
</reference>
<evidence type="ECO:0000313" key="3">
    <source>
        <dbReference type="EMBL" id="POF62883.1"/>
    </source>
</evidence>
<sequence>MTLSGSLLIGQRDVGGTTHFHAVNPATDARLEPAFACATHADVEAACRLAADAFDPYRALSFERRAAFLEQIAVCLGENADAIIARAGAETALPEGRLRGEMGRTMGQLRLFATLVRQGEWSLPRIDPALPDRTPMPRADLRQRRIGVGPVAVFGASNFPLAFSVAGGDTVSALAAGCPVVCRAHPAHPGTSELVGRAIRQAASTCGMPEGVFSLLGGAGHEVGEWLVKHPAIMSVGFTGSYAGGTAIAALAAQREVPIPVFAEMGSINPVYLCPQALAARTESLARGFVDSLTMGVGQFCTNPGIVIAPEGDAFESFVRIAAETIATRQAATMLTPGIHAAYDTGVARLAQCAGIREVGQGSDDGAPNRGRPMLFRTTAEDFMRERTMRHEVFGPVSILVSCPDTATLRVLTESLEGQLTITLQMDDADMDLARTLLPVFERKAGRILVNAWPTGVEVCHAMVHGGPFPATTDTRTTSVGTAAIERFLRPVCYQDLPDILLPPELARANPLGLTRQVNGTMQPPA</sequence>
<feature type="domain" description="Aldehyde dehydrogenase" evidence="2">
    <location>
        <begin position="18"/>
        <end position="407"/>
    </location>
</feature>
<dbReference type="EMBL" id="POTC01000015">
    <property type="protein sequence ID" value="POF62883.1"/>
    <property type="molecule type" value="Genomic_DNA"/>
</dbReference>
<dbReference type="Gene3D" id="3.40.309.10">
    <property type="entry name" value="Aldehyde Dehydrogenase, Chain A, domain 2"/>
    <property type="match status" value="1"/>
</dbReference>
<dbReference type="InterPro" id="IPR016163">
    <property type="entry name" value="Ald_DH_C"/>
</dbReference>
<dbReference type="InterPro" id="IPR044151">
    <property type="entry name" value="ALDH_KGSADH"/>
</dbReference>
<dbReference type="OrthoDB" id="9770537at2"/>
<dbReference type="InterPro" id="IPR016162">
    <property type="entry name" value="Ald_DH_N"/>
</dbReference>
<dbReference type="PANTHER" id="PTHR43353:SF3">
    <property type="entry name" value="ALDEHYDE DEHYDROGENASE-RELATED"/>
    <property type="match status" value="1"/>
</dbReference>
<evidence type="ECO:0000259" key="2">
    <source>
        <dbReference type="Pfam" id="PF00171"/>
    </source>
</evidence>
<accession>A0A2S3W2W1</accession>
<organism evidence="3 4">
    <name type="scientific">Novacetimonas maltaceti</name>
    <dbReference type="NCBI Taxonomy" id="1203393"/>
    <lineage>
        <taxon>Bacteria</taxon>
        <taxon>Pseudomonadati</taxon>
        <taxon>Pseudomonadota</taxon>
        <taxon>Alphaproteobacteria</taxon>
        <taxon>Acetobacterales</taxon>
        <taxon>Acetobacteraceae</taxon>
        <taxon>Novacetimonas</taxon>
    </lineage>
</organism>
<dbReference type="Proteomes" id="UP000237344">
    <property type="component" value="Unassembled WGS sequence"/>
</dbReference>
<dbReference type="InterPro" id="IPR050740">
    <property type="entry name" value="Aldehyde_DH_Superfamily"/>
</dbReference>
<proteinExistence type="predicted"/>
<keyword evidence="1 3" id="KW-0560">Oxidoreductase</keyword>
<gene>
    <name evidence="3" type="ORF">KMAL_14930</name>
</gene>
<dbReference type="InterPro" id="IPR016161">
    <property type="entry name" value="Ald_DH/histidinol_DH"/>
</dbReference>
<dbReference type="Gene3D" id="3.40.605.10">
    <property type="entry name" value="Aldehyde Dehydrogenase, Chain A, domain 1"/>
    <property type="match status" value="1"/>
</dbReference>
<dbReference type="EC" id="1.2.1.26" evidence="3"/>
<dbReference type="InterPro" id="IPR015590">
    <property type="entry name" value="Aldehyde_DH_dom"/>
</dbReference>
<evidence type="ECO:0000256" key="1">
    <source>
        <dbReference type="ARBA" id="ARBA00023002"/>
    </source>
</evidence>
<dbReference type="PANTHER" id="PTHR43353">
    <property type="entry name" value="SUCCINATE-SEMIALDEHYDE DEHYDROGENASE, MITOCHONDRIAL"/>
    <property type="match status" value="1"/>
</dbReference>
<dbReference type="GO" id="GO:0047533">
    <property type="term" value="F:2,5-dioxovalerate dehydrogenase (NADP+) activity"/>
    <property type="evidence" value="ECO:0007669"/>
    <property type="project" value="UniProtKB-EC"/>
</dbReference>
<comment type="caution">
    <text evidence="3">The sequence shown here is derived from an EMBL/GenBank/DDBJ whole genome shotgun (WGS) entry which is preliminary data.</text>
</comment>
<protein>
    <submittedName>
        <fullName evidence="3">Alpha-ketoglutaric semialdehyde dehydrogenase</fullName>
        <ecNumber evidence="3">1.2.1.26</ecNumber>
    </submittedName>
</protein>
<dbReference type="CDD" id="cd07129">
    <property type="entry name" value="ALDH_KGSADH"/>
    <property type="match status" value="1"/>
</dbReference>
<dbReference type="AlphaFoldDB" id="A0A2S3W2W1"/>